<dbReference type="Pfam" id="PF12674">
    <property type="entry name" value="Zn_ribbon_2"/>
    <property type="match status" value="1"/>
</dbReference>
<evidence type="ECO:0000313" key="3">
    <source>
        <dbReference type="EMBL" id="NWJ49057.1"/>
    </source>
</evidence>
<name>A0A8T7MA90_9CHLR</name>
<feature type="region of interest" description="Disordered" evidence="1">
    <location>
        <begin position="1"/>
        <end position="25"/>
    </location>
</feature>
<gene>
    <name evidence="3" type="ORF">HXX08_24635</name>
    <name evidence="4" type="ORF">OZ401_002576</name>
</gene>
<evidence type="ECO:0000313" key="5">
    <source>
        <dbReference type="Proteomes" id="UP000521676"/>
    </source>
</evidence>
<evidence type="ECO:0000256" key="1">
    <source>
        <dbReference type="SAM" id="MobiDB-lite"/>
    </source>
</evidence>
<dbReference type="EMBL" id="CP128400">
    <property type="protein sequence ID" value="WJW68985.1"/>
    <property type="molecule type" value="Genomic_DNA"/>
</dbReference>
<organism evidence="3 5">
    <name type="scientific">Candidatus Chlorohelix allophototropha</name>
    <dbReference type="NCBI Taxonomy" id="3003348"/>
    <lineage>
        <taxon>Bacteria</taxon>
        <taxon>Bacillati</taxon>
        <taxon>Chloroflexota</taxon>
        <taxon>Chloroflexia</taxon>
        <taxon>Candidatus Chloroheliales</taxon>
        <taxon>Candidatus Chloroheliaceae</taxon>
        <taxon>Candidatus Chlorohelix</taxon>
    </lineage>
</organism>
<evidence type="ECO:0000313" key="4">
    <source>
        <dbReference type="EMBL" id="WJW68985.1"/>
    </source>
</evidence>
<accession>A0A8T7MA90</accession>
<dbReference type="Proteomes" id="UP001431572">
    <property type="component" value="Chromosome 2"/>
</dbReference>
<dbReference type="Proteomes" id="UP000521676">
    <property type="component" value="Unassembled WGS sequence"/>
</dbReference>
<dbReference type="InterPro" id="IPR025868">
    <property type="entry name" value="Zn_ribbon_dom_put"/>
</dbReference>
<reference evidence="4" key="2">
    <citation type="journal article" date="2024" name="Nature">
        <title>Anoxygenic phototroph of the Chloroflexota uses a type I reaction centre.</title>
        <authorList>
            <person name="Tsuji J.M."/>
            <person name="Shaw N.A."/>
            <person name="Nagashima S."/>
            <person name="Venkiteswaran J.J."/>
            <person name="Schiff S.L."/>
            <person name="Watanabe T."/>
            <person name="Fukui M."/>
            <person name="Hanada S."/>
            <person name="Tank M."/>
            <person name="Neufeld J.D."/>
        </authorList>
    </citation>
    <scope>NUCLEOTIDE SEQUENCE</scope>
    <source>
        <strain evidence="4">L227-S17</strain>
    </source>
</reference>
<sequence length="86" mass="9440">MATTNCQSCGMPLARDPKGGGTNADGSKNSEFCSNCYQNGSYTEPDLTMNQMLVKVKGKLKDMHFPGLMINMMTKDIGKLKRWSGK</sequence>
<protein>
    <submittedName>
        <fullName evidence="4">Zinc ribbon domain-containing protein</fullName>
    </submittedName>
</protein>
<dbReference type="EMBL" id="JACATZ010000003">
    <property type="protein sequence ID" value="NWJ49057.1"/>
    <property type="molecule type" value="Genomic_DNA"/>
</dbReference>
<feature type="domain" description="Putative zinc ribbon" evidence="2">
    <location>
        <begin position="6"/>
        <end position="83"/>
    </location>
</feature>
<dbReference type="AlphaFoldDB" id="A0A8T7MA90"/>
<evidence type="ECO:0000313" key="6">
    <source>
        <dbReference type="Proteomes" id="UP001431572"/>
    </source>
</evidence>
<dbReference type="RefSeq" id="WP_341470888.1">
    <property type="nucleotide sequence ID" value="NZ_CP128400.1"/>
</dbReference>
<reference evidence="3 5" key="1">
    <citation type="submission" date="2020-06" db="EMBL/GenBank/DDBJ databases">
        <title>Anoxygenic phototrophic Chloroflexota member uses a Type I reaction center.</title>
        <authorList>
            <person name="Tsuji J.M."/>
            <person name="Shaw N.A."/>
            <person name="Nagashima S."/>
            <person name="Venkiteswaran J."/>
            <person name="Schiff S.L."/>
            <person name="Hanada S."/>
            <person name="Tank M."/>
            <person name="Neufeld J.D."/>
        </authorList>
    </citation>
    <scope>NUCLEOTIDE SEQUENCE [LARGE SCALE GENOMIC DNA]</scope>
    <source>
        <strain evidence="3">L227-S17</strain>
    </source>
</reference>
<evidence type="ECO:0000259" key="2">
    <source>
        <dbReference type="Pfam" id="PF12674"/>
    </source>
</evidence>
<proteinExistence type="predicted"/>
<keyword evidence="6" id="KW-1185">Reference proteome</keyword>